<evidence type="ECO:0000313" key="3">
    <source>
        <dbReference type="Proteomes" id="UP000030649"/>
    </source>
</evidence>
<dbReference type="AlphaFoldDB" id="U1PCY9"/>
<gene>
    <name evidence="2" type="ORF">J07HQW1_01471</name>
</gene>
<reference evidence="2 3" key="1">
    <citation type="journal article" date="2013" name="PLoS ONE">
        <title>Assembly-driven community genomics of a hypersaline microbial ecosystem.</title>
        <authorList>
            <person name="Podell S."/>
            <person name="Ugalde J.A."/>
            <person name="Narasingarao P."/>
            <person name="Banfield J.F."/>
            <person name="Heidelberg K.B."/>
            <person name="Allen E.E."/>
        </authorList>
    </citation>
    <scope>NUCLEOTIDE SEQUENCE [LARGE SCALE GENOMIC DNA]</scope>
    <source>
        <strain evidence="3">J07HQW1</strain>
    </source>
</reference>
<protein>
    <submittedName>
        <fullName evidence="2">Uncharacterized protein</fullName>
    </submittedName>
</protein>
<dbReference type="Proteomes" id="UP000030649">
    <property type="component" value="Unassembled WGS sequence"/>
</dbReference>
<proteinExistence type="predicted"/>
<evidence type="ECO:0000256" key="1">
    <source>
        <dbReference type="SAM" id="MobiDB-lite"/>
    </source>
</evidence>
<dbReference type="HOGENOM" id="CLU_810395_0_0_2"/>
<evidence type="ECO:0000313" key="2">
    <source>
        <dbReference type="EMBL" id="ERG91437.1"/>
    </source>
</evidence>
<dbReference type="EMBL" id="KE356560">
    <property type="protein sequence ID" value="ERG91437.1"/>
    <property type="molecule type" value="Genomic_DNA"/>
</dbReference>
<accession>U1PCY9</accession>
<feature type="compositionally biased region" description="Low complexity" evidence="1">
    <location>
        <begin position="163"/>
        <end position="172"/>
    </location>
</feature>
<name>U1PCY9_9EURY</name>
<dbReference type="STRING" id="1238424.J07HQW1_01471"/>
<feature type="region of interest" description="Disordered" evidence="1">
    <location>
        <begin position="145"/>
        <end position="178"/>
    </location>
</feature>
<sequence>MIIIGIATVMGTVTSSVAFTSATFERTADIPIGSDTTAVIGVEGNAEISAGAGAERLVTVVNRFDTQATVSVSSDYGTISSGLSRSSFVLSAGKSKEVLLQLPCENAPQIISYSIQMQTVDGVTGKLTRRATVDTTQCQTETAADAIKHESGESHAITGSFKSGNSGNAGNSGNSGGAETTGSLEFDIINTNTDGTLVNLTSIQIVTAGDATRLSQGSANKGNDRLGPIGTSEFLFKKNEGGKSGGASENSWSTLGGLDVDEDNPVLIGEDDTRTLTEEVMIAPGATVRVYLYQFVHNGEPYELADENIDITLGFADGSTTQLTVTPRACDANGNSNKPGCG</sequence>
<organism evidence="2 3">
    <name type="scientific">Haloquadratum walsbyi J07HQW1</name>
    <dbReference type="NCBI Taxonomy" id="1238424"/>
    <lineage>
        <taxon>Archaea</taxon>
        <taxon>Methanobacteriati</taxon>
        <taxon>Methanobacteriota</taxon>
        <taxon>Stenosarchaea group</taxon>
        <taxon>Halobacteria</taxon>
        <taxon>Halobacteriales</taxon>
        <taxon>Haloferacaceae</taxon>
        <taxon>Haloquadratum</taxon>
    </lineage>
</organism>